<dbReference type="OrthoDB" id="669460at2759"/>
<sequence length="303" mass="32572">MSSDTIKSLEHASIGTIIGTGLVLGIVHVLTGPDHLSALIVLSAGSSWRSCQLGMRWGCGHSTGLIVVTVIFLAANQQLDVDSFGSYCDFVVGILMILLGLWSLRHYLRLRKAVKENRAVSESDEEALRTRTDNQISGEEDTPKTSFLPIHEHGHHHTPEPRGETLHQRPSINEPEAVDKRCCFGKCVAPTLDIKNKTTQKLTAFGYGVIHGLAGTGGVLGVLPAVILNNWGRSAAYLLSFCAASILIMGAFAAVYGEMTGRLSRVSDSLQYRVGLFSSCVSLVVGVLWVILVSTGELDAVFG</sequence>
<dbReference type="EMBL" id="BSXT01001450">
    <property type="protein sequence ID" value="GMF42496.1"/>
    <property type="molecule type" value="Genomic_DNA"/>
</dbReference>
<keyword evidence="4" id="KW-1185">Reference proteome</keyword>
<evidence type="ECO:0000256" key="1">
    <source>
        <dbReference type="SAM" id="MobiDB-lite"/>
    </source>
</evidence>
<feature type="transmembrane region" description="Helical" evidence="2">
    <location>
        <begin position="53"/>
        <end position="75"/>
    </location>
</feature>
<reference evidence="3" key="1">
    <citation type="submission" date="2023-04" db="EMBL/GenBank/DDBJ databases">
        <title>Phytophthora fragariaefolia NBRC 109709.</title>
        <authorList>
            <person name="Ichikawa N."/>
            <person name="Sato H."/>
            <person name="Tonouchi N."/>
        </authorList>
    </citation>
    <scope>NUCLEOTIDE SEQUENCE</scope>
    <source>
        <strain evidence="3">NBRC 109709</strain>
    </source>
</reference>
<feature type="region of interest" description="Disordered" evidence="1">
    <location>
        <begin position="121"/>
        <end position="168"/>
    </location>
</feature>
<feature type="transmembrane region" description="Helical" evidence="2">
    <location>
        <begin position="90"/>
        <end position="108"/>
    </location>
</feature>
<dbReference type="PANTHER" id="PTHR33876:SF4">
    <property type="entry name" value="CHLOROPLAST PROTEIN FOR GROWTH AND FERTILITY 2"/>
    <property type="match status" value="1"/>
</dbReference>
<dbReference type="AlphaFoldDB" id="A0A9W6XPB0"/>
<name>A0A9W6XPB0_9STRA</name>
<keyword evidence="2" id="KW-0812">Transmembrane</keyword>
<feature type="transmembrane region" description="Helical" evidence="2">
    <location>
        <begin position="204"/>
        <end position="228"/>
    </location>
</feature>
<comment type="caution">
    <text evidence="3">The sequence shown here is derived from an EMBL/GenBank/DDBJ whole genome shotgun (WGS) entry which is preliminary data.</text>
</comment>
<feature type="transmembrane region" description="Helical" evidence="2">
    <location>
        <begin position="276"/>
        <end position="295"/>
    </location>
</feature>
<keyword evidence="2" id="KW-0472">Membrane</keyword>
<dbReference type="PANTHER" id="PTHR33876">
    <property type="entry name" value="UNNAMED PRODUCT"/>
    <property type="match status" value="1"/>
</dbReference>
<feature type="transmembrane region" description="Helical" evidence="2">
    <location>
        <begin position="234"/>
        <end position="256"/>
    </location>
</feature>
<keyword evidence="2" id="KW-1133">Transmembrane helix</keyword>
<organism evidence="3 4">
    <name type="scientific">Phytophthora fragariaefolia</name>
    <dbReference type="NCBI Taxonomy" id="1490495"/>
    <lineage>
        <taxon>Eukaryota</taxon>
        <taxon>Sar</taxon>
        <taxon>Stramenopiles</taxon>
        <taxon>Oomycota</taxon>
        <taxon>Peronosporomycetes</taxon>
        <taxon>Peronosporales</taxon>
        <taxon>Peronosporaceae</taxon>
        <taxon>Phytophthora</taxon>
    </lineage>
</organism>
<evidence type="ECO:0000256" key="2">
    <source>
        <dbReference type="SAM" id="Phobius"/>
    </source>
</evidence>
<feature type="compositionally biased region" description="Basic and acidic residues" evidence="1">
    <location>
        <begin position="121"/>
        <end position="132"/>
    </location>
</feature>
<feature type="compositionally biased region" description="Basic and acidic residues" evidence="1">
    <location>
        <begin position="157"/>
        <end position="167"/>
    </location>
</feature>
<feature type="transmembrane region" description="Helical" evidence="2">
    <location>
        <begin position="12"/>
        <end position="32"/>
    </location>
</feature>
<protein>
    <submittedName>
        <fullName evidence="3">Unnamed protein product</fullName>
    </submittedName>
</protein>
<gene>
    <name evidence="3" type="ORF">Pfra01_001393600</name>
</gene>
<dbReference type="Proteomes" id="UP001165121">
    <property type="component" value="Unassembled WGS sequence"/>
</dbReference>
<evidence type="ECO:0000313" key="4">
    <source>
        <dbReference type="Proteomes" id="UP001165121"/>
    </source>
</evidence>
<accession>A0A9W6XPB0</accession>
<evidence type="ECO:0000313" key="3">
    <source>
        <dbReference type="EMBL" id="GMF42496.1"/>
    </source>
</evidence>
<dbReference type="InterPro" id="IPR052776">
    <property type="entry name" value="Chloro_ReproSupport/MetalTrans"/>
</dbReference>
<proteinExistence type="predicted"/>